<dbReference type="InterPro" id="IPR027417">
    <property type="entry name" value="P-loop_NTPase"/>
</dbReference>
<feature type="repeat" description="WD" evidence="3">
    <location>
        <begin position="601"/>
        <end position="642"/>
    </location>
</feature>
<feature type="repeat" description="WD" evidence="3">
    <location>
        <begin position="558"/>
        <end position="599"/>
    </location>
</feature>
<feature type="domain" description="NACHT" evidence="4">
    <location>
        <begin position="25"/>
        <end position="171"/>
    </location>
</feature>
<evidence type="ECO:0000259" key="5">
    <source>
        <dbReference type="PROSITE" id="PS50927"/>
    </source>
</evidence>
<dbReference type="InterPro" id="IPR001480">
    <property type="entry name" value="Bulb-type_lectin_dom"/>
</dbReference>
<dbReference type="Pfam" id="PF24883">
    <property type="entry name" value="NPHP3_N"/>
    <property type="match status" value="1"/>
</dbReference>
<dbReference type="InterPro" id="IPR019775">
    <property type="entry name" value="WD40_repeat_CS"/>
</dbReference>
<dbReference type="InterPro" id="IPR056884">
    <property type="entry name" value="NPHP3-like_N"/>
</dbReference>
<name>A0A0C9VRH6_SPHS4</name>
<dbReference type="AlphaFoldDB" id="A0A0C9VRH6"/>
<feature type="repeat" description="WD" evidence="3">
    <location>
        <begin position="816"/>
        <end position="857"/>
    </location>
</feature>
<evidence type="ECO:0000313" key="7">
    <source>
        <dbReference type="Proteomes" id="UP000054279"/>
    </source>
</evidence>
<keyword evidence="1 3" id="KW-0853">WD repeat</keyword>
<sequence length="1185" mass="130248">CLPGTRIKVKKQVCEWVGNLYDSTQVYLLTGPAGAGKSSIAHSVYGVCKELNFGGSFFAFSRDSPTRLEHCFRTIAHDLASCDKMIKQRLSNTLAKDPSLADTSSLPDQFGKMLMDSIQELSVTRPLLVTIDGLDEAGTFKTREQILKLLANQEHLARIPSNIRFFITSRPEPDILDYFKDKENIQCAHLGEDDEEITEDIYKMVYERLKNPQDQLYKGIKHEHCQYIALKAEGLFQWAAVVCDFIKGDRKGGQSVLKRYNRLFESTNDSAKSLYWLYSQVLDLSIDLASREQLSSIMAIILCLQEPMPLISLQILYTFSYPDSEEDITEFLPYLGSLLTGTNGSGPVHPVHTSVRDYFTDIEGNKEYGISLSAYEACIASGLLCLLNSKLKFNMWQIKTSYLQNADNQELQTVIANPNVLVSWEVIYASCYLGKHLARLPKALPSEQVAGFQKGLDIFLKEKILFWFEILGAQKAIGVGVTSLSEIETSLIGLARDAINLMRMAGSVIQDATAHLYISVLPFLPKNSALRQQWIKYSKQGAKVIKGLEDQWPALELIIHEDQRINSVEFSPDGQKVVSGSGDQTIRIWNADTGELITGPLEGHSAPVNSVSFSSDGQRIVSESDDNTIRIWNADTGELITGPMEGHSSLVTSVTFSSDGQRIVSGSFDKMIRIWNADTGELIIGPLEGHSHWVTSVSCSSDGQKIVSGSHDNKIRIWNADTGELITGPLEGHSGWVSSVSFSSDGQRVVSGSGDETIRIWNADTGELIIGPLEGHSDLVTSTSFSSDGQRVVSGSGDATIRIWNADTGELITGPLEGHSGWVSSVSFSSDGQRIVSGSRDETIRMWNADTGELITGPLEGHSDSVNSVSFSSDGQKIVSGSDDKTIRIWNADTGELITGPLEGHSDWVSSVSFSSDGQRIVSGSGDQTIIIWNADTGELITELLESHSDLTIRIWNADTGELITGPLEGHSAPVTSVAFSSDGQRIVSGSHDNTIRIWNADTGELITGSLEGHSDWVTSVTFSSDGQRIVSGSYDQTIRIWNADTGELITGPLEGHSATVSSVSFSSDGQRIVSVSSDKTIRIWDINSHTEYIAFSSNPKHQINIPSIIHNSQCKLDYSNVYFDNQTGWIYGPQKELLFWIPSPYRDLWLPRNTAVIGKKVVTLDLSQLPPGTAWTECWDKNLD</sequence>
<feature type="domain" description="Bulb-type lectin" evidence="5">
    <location>
        <begin position="906"/>
        <end position="1044"/>
    </location>
</feature>
<evidence type="ECO:0000256" key="3">
    <source>
        <dbReference type="PROSITE-ProRule" id="PRU00221"/>
    </source>
</evidence>
<dbReference type="InterPro" id="IPR036322">
    <property type="entry name" value="WD40_repeat_dom_sf"/>
</dbReference>
<dbReference type="InterPro" id="IPR007111">
    <property type="entry name" value="NACHT_NTPase"/>
</dbReference>
<dbReference type="InterPro" id="IPR015943">
    <property type="entry name" value="WD40/YVTN_repeat-like_dom_sf"/>
</dbReference>
<dbReference type="EMBL" id="KN837143">
    <property type="protein sequence ID" value="KIJ40581.1"/>
    <property type="molecule type" value="Genomic_DNA"/>
</dbReference>
<reference evidence="6 7" key="1">
    <citation type="submission" date="2014-06" db="EMBL/GenBank/DDBJ databases">
        <title>Evolutionary Origins and Diversification of the Mycorrhizal Mutualists.</title>
        <authorList>
            <consortium name="DOE Joint Genome Institute"/>
            <consortium name="Mycorrhizal Genomics Consortium"/>
            <person name="Kohler A."/>
            <person name="Kuo A."/>
            <person name="Nagy L.G."/>
            <person name="Floudas D."/>
            <person name="Copeland A."/>
            <person name="Barry K.W."/>
            <person name="Cichocki N."/>
            <person name="Veneault-Fourrey C."/>
            <person name="LaButti K."/>
            <person name="Lindquist E.A."/>
            <person name="Lipzen A."/>
            <person name="Lundell T."/>
            <person name="Morin E."/>
            <person name="Murat C."/>
            <person name="Riley R."/>
            <person name="Ohm R."/>
            <person name="Sun H."/>
            <person name="Tunlid A."/>
            <person name="Henrissat B."/>
            <person name="Grigoriev I.V."/>
            <person name="Hibbett D.S."/>
            <person name="Martin F."/>
        </authorList>
    </citation>
    <scope>NUCLEOTIDE SEQUENCE [LARGE SCALE GENOMIC DNA]</scope>
    <source>
        <strain evidence="6 7">SS14</strain>
    </source>
</reference>
<feature type="repeat" description="WD" evidence="3">
    <location>
        <begin position="644"/>
        <end position="685"/>
    </location>
</feature>
<dbReference type="PROSITE" id="PS50294">
    <property type="entry name" value="WD_REPEATS_REGION"/>
    <property type="match status" value="12"/>
</dbReference>
<evidence type="ECO:0000259" key="4">
    <source>
        <dbReference type="PROSITE" id="PS50837"/>
    </source>
</evidence>
<dbReference type="SUPFAM" id="SSF50978">
    <property type="entry name" value="WD40 repeat-like"/>
    <property type="match status" value="1"/>
</dbReference>
<dbReference type="SUPFAM" id="SSF52540">
    <property type="entry name" value="P-loop containing nucleoside triphosphate hydrolases"/>
    <property type="match status" value="1"/>
</dbReference>
<dbReference type="HOGENOM" id="CLU_000288_6_3_1"/>
<feature type="repeat" description="WD" evidence="3">
    <location>
        <begin position="902"/>
        <end position="943"/>
    </location>
</feature>
<feature type="repeat" description="WD" evidence="3">
    <location>
        <begin position="687"/>
        <end position="728"/>
    </location>
</feature>
<dbReference type="PROSITE" id="PS00678">
    <property type="entry name" value="WD_REPEATS_1"/>
    <property type="match status" value="11"/>
</dbReference>
<feature type="repeat" description="WD" evidence="3">
    <location>
        <begin position="1054"/>
        <end position="1095"/>
    </location>
</feature>
<feature type="repeat" description="WD" evidence="3">
    <location>
        <begin position="730"/>
        <end position="771"/>
    </location>
</feature>
<dbReference type="Pfam" id="PF00400">
    <property type="entry name" value="WD40"/>
    <property type="match status" value="12"/>
</dbReference>
<organism evidence="6 7">
    <name type="scientific">Sphaerobolus stellatus (strain SS14)</name>
    <dbReference type="NCBI Taxonomy" id="990650"/>
    <lineage>
        <taxon>Eukaryota</taxon>
        <taxon>Fungi</taxon>
        <taxon>Dikarya</taxon>
        <taxon>Basidiomycota</taxon>
        <taxon>Agaricomycotina</taxon>
        <taxon>Agaricomycetes</taxon>
        <taxon>Phallomycetidae</taxon>
        <taxon>Geastrales</taxon>
        <taxon>Sphaerobolaceae</taxon>
        <taxon>Sphaerobolus</taxon>
    </lineage>
</organism>
<keyword evidence="2" id="KW-0677">Repeat</keyword>
<dbReference type="CDD" id="cd00200">
    <property type="entry name" value="WD40"/>
    <property type="match status" value="2"/>
</dbReference>
<dbReference type="Gene3D" id="3.40.50.300">
    <property type="entry name" value="P-loop containing nucleotide triphosphate hydrolases"/>
    <property type="match status" value="1"/>
</dbReference>
<evidence type="ECO:0000256" key="1">
    <source>
        <dbReference type="ARBA" id="ARBA00022574"/>
    </source>
</evidence>
<proteinExistence type="predicted"/>
<dbReference type="InterPro" id="IPR050349">
    <property type="entry name" value="WD_LIS1/nudF_dynein_reg"/>
</dbReference>
<dbReference type="Proteomes" id="UP000054279">
    <property type="component" value="Unassembled WGS sequence"/>
</dbReference>
<dbReference type="SUPFAM" id="SSF50998">
    <property type="entry name" value="Quinoprotein alcohol dehydrogenase-like"/>
    <property type="match status" value="1"/>
</dbReference>
<dbReference type="InterPro" id="IPR020472">
    <property type="entry name" value="WD40_PAC1"/>
</dbReference>
<keyword evidence="7" id="KW-1185">Reference proteome</keyword>
<feature type="repeat" description="WD" evidence="3">
    <location>
        <begin position="773"/>
        <end position="814"/>
    </location>
</feature>
<feature type="repeat" description="WD" evidence="3">
    <location>
        <begin position="968"/>
        <end position="1009"/>
    </location>
</feature>
<dbReference type="InterPro" id="IPR001680">
    <property type="entry name" value="WD40_rpt"/>
</dbReference>
<evidence type="ECO:0000313" key="6">
    <source>
        <dbReference type="EMBL" id="KIJ40581.1"/>
    </source>
</evidence>
<dbReference type="PROSITE" id="PS50927">
    <property type="entry name" value="BULB_LECTIN"/>
    <property type="match status" value="1"/>
</dbReference>
<dbReference type="SMART" id="SM00320">
    <property type="entry name" value="WD40"/>
    <property type="match status" value="12"/>
</dbReference>
<dbReference type="PANTHER" id="PTHR44129">
    <property type="entry name" value="WD REPEAT-CONTAINING PROTEIN POP1"/>
    <property type="match status" value="1"/>
</dbReference>
<dbReference type="PRINTS" id="PR00320">
    <property type="entry name" value="GPROTEINBRPT"/>
</dbReference>
<dbReference type="PROSITE" id="PS50082">
    <property type="entry name" value="WD_REPEATS_2"/>
    <property type="match status" value="12"/>
</dbReference>
<feature type="non-terminal residue" evidence="6">
    <location>
        <position position="1"/>
    </location>
</feature>
<protein>
    <submittedName>
        <fullName evidence="6">Unplaced genomic scaffold SPHSTscaffold_68, whole genome shotgun sequence</fullName>
    </submittedName>
</protein>
<dbReference type="Gene3D" id="2.130.10.10">
    <property type="entry name" value="YVTN repeat-like/Quinoprotein amine dehydrogenase"/>
    <property type="match status" value="6"/>
</dbReference>
<gene>
    <name evidence="6" type="ORF">M422DRAFT_173569</name>
</gene>
<dbReference type="OrthoDB" id="538223at2759"/>
<dbReference type="InterPro" id="IPR011047">
    <property type="entry name" value="Quinoprotein_ADH-like_sf"/>
</dbReference>
<accession>A0A0C9VRH6</accession>
<evidence type="ECO:0000256" key="2">
    <source>
        <dbReference type="ARBA" id="ARBA00022737"/>
    </source>
</evidence>
<dbReference type="PROSITE" id="PS50837">
    <property type="entry name" value="NACHT"/>
    <property type="match status" value="1"/>
</dbReference>
<feature type="repeat" description="WD" evidence="3">
    <location>
        <begin position="1011"/>
        <end position="1052"/>
    </location>
</feature>
<feature type="repeat" description="WD" evidence="3">
    <location>
        <begin position="859"/>
        <end position="900"/>
    </location>
</feature>